<dbReference type="Proteomes" id="UP000887574">
    <property type="component" value="Unplaced"/>
</dbReference>
<dbReference type="WBParaSite" id="jg12617">
    <property type="protein sequence ID" value="jg12617"/>
    <property type="gene ID" value="jg12617"/>
</dbReference>
<organism evidence="2 3">
    <name type="scientific">Ditylenchus dipsaci</name>
    <dbReference type="NCBI Taxonomy" id="166011"/>
    <lineage>
        <taxon>Eukaryota</taxon>
        <taxon>Metazoa</taxon>
        <taxon>Ecdysozoa</taxon>
        <taxon>Nematoda</taxon>
        <taxon>Chromadorea</taxon>
        <taxon>Rhabditida</taxon>
        <taxon>Tylenchina</taxon>
        <taxon>Tylenchomorpha</taxon>
        <taxon>Sphaerularioidea</taxon>
        <taxon>Anguinidae</taxon>
        <taxon>Anguininae</taxon>
        <taxon>Ditylenchus</taxon>
    </lineage>
</organism>
<keyword evidence="1" id="KW-1133">Transmembrane helix</keyword>
<protein>
    <submittedName>
        <fullName evidence="3">Uncharacterized protein</fullName>
    </submittedName>
</protein>
<keyword evidence="2" id="KW-1185">Reference proteome</keyword>
<proteinExistence type="predicted"/>
<accession>A0A915CTZ3</accession>
<keyword evidence="1" id="KW-0472">Membrane</keyword>
<evidence type="ECO:0000313" key="2">
    <source>
        <dbReference type="Proteomes" id="UP000887574"/>
    </source>
</evidence>
<sequence>MNIFLFQSEEFSRLYSCNKIHIEDVPLEKRQHFYKSIVLILLTIIYYILYVPCIILFTSTEKTLATNFCFL</sequence>
<reference evidence="3" key="1">
    <citation type="submission" date="2022-11" db="UniProtKB">
        <authorList>
            <consortium name="WormBaseParasite"/>
        </authorList>
    </citation>
    <scope>IDENTIFICATION</scope>
</reference>
<dbReference type="AlphaFoldDB" id="A0A915CTZ3"/>
<keyword evidence="1" id="KW-0812">Transmembrane</keyword>
<evidence type="ECO:0000256" key="1">
    <source>
        <dbReference type="SAM" id="Phobius"/>
    </source>
</evidence>
<name>A0A915CTZ3_9BILA</name>
<evidence type="ECO:0000313" key="3">
    <source>
        <dbReference type="WBParaSite" id="jg12617"/>
    </source>
</evidence>
<feature type="transmembrane region" description="Helical" evidence="1">
    <location>
        <begin position="37"/>
        <end position="57"/>
    </location>
</feature>